<dbReference type="GO" id="GO:0043531">
    <property type="term" value="F:ADP binding"/>
    <property type="evidence" value="ECO:0007669"/>
    <property type="project" value="InterPro"/>
</dbReference>
<proteinExistence type="predicted"/>
<dbReference type="InterPro" id="IPR058192">
    <property type="entry name" value="WHD_ROQ1-like"/>
</dbReference>
<reference evidence="5 6" key="1">
    <citation type="journal article" date="2018" name="Mol. Plant">
        <title>The genome of Artemisia annua provides insight into the evolution of Asteraceae family and artemisinin biosynthesis.</title>
        <authorList>
            <person name="Shen Q."/>
            <person name="Zhang L."/>
            <person name="Liao Z."/>
            <person name="Wang S."/>
            <person name="Yan T."/>
            <person name="Shi P."/>
            <person name="Liu M."/>
            <person name="Fu X."/>
            <person name="Pan Q."/>
            <person name="Wang Y."/>
            <person name="Lv Z."/>
            <person name="Lu X."/>
            <person name="Zhang F."/>
            <person name="Jiang W."/>
            <person name="Ma Y."/>
            <person name="Chen M."/>
            <person name="Hao X."/>
            <person name="Li L."/>
            <person name="Tang Y."/>
            <person name="Lv G."/>
            <person name="Zhou Y."/>
            <person name="Sun X."/>
            <person name="Brodelius P.E."/>
            <person name="Rose J.K.C."/>
            <person name="Tang K."/>
        </authorList>
    </citation>
    <scope>NUCLEOTIDE SEQUENCE [LARGE SCALE GENOMIC DNA]</scope>
    <source>
        <strain evidence="6">cv. Huhao1</strain>
        <tissue evidence="5">Leaf</tissue>
    </source>
</reference>
<evidence type="ECO:0000313" key="6">
    <source>
        <dbReference type="Proteomes" id="UP000245207"/>
    </source>
</evidence>
<dbReference type="Pfam" id="PF23282">
    <property type="entry name" value="WHD_ROQ1"/>
    <property type="match status" value="1"/>
</dbReference>
<name>A0A2U1LAJ0_ARTAN</name>
<evidence type="ECO:0000313" key="5">
    <source>
        <dbReference type="EMBL" id="PWA46010.1"/>
    </source>
</evidence>
<sequence>MADPSSNFYTYDVFLSFRGEDTRKNFVDHLYSALVQNGIKTFKDDHTDIPNDVLQVIEESSISVIVFSKDYASSAWCLDELVKIMECNKRNGQFVLPVYYYDFSPSNLRKHGPVFGELFGKSEMGKVKEWTSALVEASNLSGFGLTDPRYQEMRIKEIVEMVLGKLEKAKPTHHSTGIEHDKLGDTSSTLSQEKLIGIERRVQQVKELLEVETEKTANFALSSSSPQPFSWTYDVFLCFKNNDTCKDFADQLEDALEEQGIYVFSSDKGLAKDESVASEHLKAIEESCISAVILSRNFASDSYCLNELVKIMNCNEEIGQLVLTIFYDVDPSDIRNQKGGFVEALMQNKSEEVELWSEALVKASSLAGWYLNGTPKSHEGTCIKSIVDMISRRLDCLPSSVDDNLIGIEVHMKEVMKLLKLESGGVHMLGIWGMGGIGKTTIARAVYDEVSTYFEVSCFIENIREVSKFYGLEHVQKEVISRVLFDDSHLRVGSVDEGTNLIRDHLSRRIILMVLDDVDHKSQLEALAGAYDWFGEGSRIMITTRDESVLVAHNIMHNYKVIALGYEESSQFLRMHAFKKDDLTKGYEDLLPRVIDYAAGLPLALKVISFLLFGKSKKEWTDILARLKVYPEKEIQDTLKISFDGLDDDTKDVFLDVACFFNGMQKHKVVRILGDNGIRLLEQKSLLCIESNGCIYMHHLLEQVGRDIVRQMHPDAPMKRSRLWLADEISDILMDKTGTEKISAIVVDKMHNQDAIDMTNAFRNMRKLRFLHISRNFKLRFLQETTYLPNNLRWLTWENYPLKSLPTNFKANKLISLELVHSDISELQFGDKYMGTLRYLNLSFCTKLIKTPDFTKTPNLEELELEYCTSLKTLPRSIGSLKRLTMLNLGHCEKLANLPRSLLQLSLLRHLNVAGCSNLRLPRLVIDVSPAFPTFRNLVEIDLSAYRASSLRNLHSLDHPKGFPLRIVHVNMIRDIPFRKNLNVSYNILGPVSDHSSVSESQASQESID</sequence>
<dbReference type="InterPro" id="IPR027417">
    <property type="entry name" value="P-loop_NTPase"/>
</dbReference>
<dbReference type="OrthoDB" id="1357022at2759"/>
<dbReference type="InterPro" id="IPR032675">
    <property type="entry name" value="LRR_dom_sf"/>
</dbReference>
<dbReference type="EMBL" id="PKPP01010493">
    <property type="protein sequence ID" value="PWA46010.1"/>
    <property type="molecule type" value="Genomic_DNA"/>
</dbReference>
<accession>A0A2U1LAJ0</accession>
<dbReference type="Pfam" id="PF00931">
    <property type="entry name" value="NB-ARC"/>
    <property type="match status" value="1"/>
</dbReference>
<gene>
    <name evidence="5" type="ORF">CTI12_AA511120</name>
</gene>
<keyword evidence="1" id="KW-0433">Leucine-rich repeat</keyword>
<dbReference type="InterPro" id="IPR044974">
    <property type="entry name" value="Disease_R_plants"/>
</dbReference>
<dbReference type="PRINTS" id="PR00364">
    <property type="entry name" value="DISEASERSIST"/>
</dbReference>
<evidence type="ECO:0000256" key="3">
    <source>
        <dbReference type="ARBA" id="ARBA00022821"/>
    </source>
</evidence>
<evidence type="ECO:0000256" key="2">
    <source>
        <dbReference type="ARBA" id="ARBA00022737"/>
    </source>
</evidence>
<dbReference type="Gene3D" id="1.10.8.430">
    <property type="entry name" value="Helical domain of apoptotic protease-activating factors"/>
    <property type="match status" value="1"/>
</dbReference>
<dbReference type="GO" id="GO:0006952">
    <property type="term" value="P:defense response"/>
    <property type="evidence" value="ECO:0007669"/>
    <property type="project" value="UniProtKB-KW"/>
</dbReference>
<dbReference type="SUPFAM" id="SSF46785">
    <property type="entry name" value="Winged helix' DNA-binding domain"/>
    <property type="match status" value="1"/>
</dbReference>
<dbReference type="InterPro" id="IPR002182">
    <property type="entry name" value="NB-ARC"/>
</dbReference>
<dbReference type="Proteomes" id="UP000245207">
    <property type="component" value="Unassembled WGS sequence"/>
</dbReference>
<organism evidence="5 6">
    <name type="scientific">Artemisia annua</name>
    <name type="common">Sweet wormwood</name>
    <dbReference type="NCBI Taxonomy" id="35608"/>
    <lineage>
        <taxon>Eukaryota</taxon>
        <taxon>Viridiplantae</taxon>
        <taxon>Streptophyta</taxon>
        <taxon>Embryophyta</taxon>
        <taxon>Tracheophyta</taxon>
        <taxon>Spermatophyta</taxon>
        <taxon>Magnoliopsida</taxon>
        <taxon>eudicotyledons</taxon>
        <taxon>Gunneridae</taxon>
        <taxon>Pentapetalae</taxon>
        <taxon>asterids</taxon>
        <taxon>campanulids</taxon>
        <taxon>Asterales</taxon>
        <taxon>Asteraceae</taxon>
        <taxon>Asteroideae</taxon>
        <taxon>Anthemideae</taxon>
        <taxon>Artemisiinae</taxon>
        <taxon>Artemisia</taxon>
    </lineage>
</organism>
<protein>
    <submittedName>
        <fullName evidence="5">TMV resistance protein N</fullName>
    </submittedName>
</protein>
<feature type="domain" description="TIR" evidence="4">
    <location>
        <begin position="231"/>
        <end position="394"/>
    </location>
</feature>
<evidence type="ECO:0000259" key="4">
    <source>
        <dbReference type="PROSITE" id="PS50104"/>
    </source>
</evidence>
<dbReference type="PANTHER" id="PTHR11017:SF479">
    <property type="entry name" value="DISEASE RESISTANCE PROTEIN (TIR-NBS-LRR CLASS) FAMILY"/>
    <property type="match status" value="1"/>
</dbReference>
<feature type="domain" description="TIR" evidence="4">
    <location>
        <begin position="9"/>
        <end position="162"/>
    </location>
</feature>
<dbReference type="PROSITE" id="PS50104">
    <property type="entry name" value="TIR"/>
    <property type="match status" value="2"/>
</dbReference>
<comment type="caution">
    <text evidence="5">The sequence shown here is derived from an EMBL/GenBank/DDBJ whole genome shotgun (WGS) entry which is preliminary data.</text>
</comment>
<dbReference type="AlphaFoldDB" id="A0A2U1LAJ0"/>
<evidence type="ECO:0000256" key="1">
    <source>
        <dbReference type="ARBA" id="ARBA00022614"/>
    </source>
</evidence>
<keyword evidence="2" id="KW-0677">Repeat</keyword>
<dbReference type="SMART" id="SM00255">
    <property type="entry name" value="TIR"/>
    <property type="match status" value="2"/>
</dbReference>
<dbReference type="Gene3D" id="3.80.10.10">
    <property type="entry name" value="Ribonuclease Inhibitor"/>
    <property type="match status" value="1"/>
</dbReference>
<keyword evidence="3" id="KW-0611">Plant defense</keyword>
<keyword evidence="6" id="KW-1185">Reference proteome</keyword>
<dbReference type="InterPro" id="IPR035897">
    <property type="entry name" value="Toll_tir_struct_dom_sf"/>
</dbReference>
<dbReference type="InterPro" id="IPR000157">
    <property type="entry name" value="TIR_dom"/>
</dbReference>
<dbReference type="SUPFAM" id="SSF52200">
    <property type="entry name" value="Toll/Interleukin receptor TIR domain"/>
    <property type="match status" value="2"/>
</dbReference>
<dbReference type="SUPFAM" id="SSF52058">
    <property type="entry name" value="L domain-like"/>
    <property type="match status" value="1"/>
</dbReference>
<dbReference type="Gene3D" id="3.40.50.300">
    <property type="entry name" value="P-loop containing nucleotide triphosphate hydrolases"/>
    <property type="match status" value="1"/>
</dbReference>
<dbReference type="Gene3D" id="3.40.50.10140">
    <property type="entry name" value="Toll/interleukin-1 receptor homology (TIR) domain"/>
    <property type="match status" value="2"/>
</dbReference>
<dbReference type="Pfam" id="PF01582">
    <property type="entry name" value="TIR"/>
    <property type="match status" value="2"/>
</dbReference>
<dbReference type="SUPFAM" id="SSF52540">
    <property type="entry name" value="P-loop containing nucleoside triphosphate hydrolases"/>
    <property type="match status" value="1"/>
</dbReference>
<dbReference type="InterPro" id="IPR036390">
    <property type="entry name" value="WH_DNA-bd_sf"/>
</dbReference>
<dbReference type="InterPro" id="IPR042197">
    <property type="entry name" value="Apaf_helical"/>
</dbReference>
<dbReference type="PANTHER" id="PTHR11017">
    <property type="entry name" value="LEUCINE-RICH REPEAT-CONTAINING PROTEIN"/>
    <property type="match status" value="1"/>
</dbReference>
<dbReference type="GO" id="GO:0007165">
    <property type="term" value="P:signal transduction"/>
    <property type="evidence" value="ECO:0007669"/>
    <property type="project" value="InterPro"/>
</dbReference>